<sequence length="405" mass="46650">MHQLSELYACVSGRKKCHPNKKKIILLASGDTKFGLWLGWRRGESIWGEAMFKEFYELGYTVLVTEGWAEAPFIYHLYGSLIQLVIGERPGKCIYNPKCIKSSENPDGIPIWKIFDMNYFPKLDWYGTPTDATPLGGPWIITAVDNGPDYPYQYIGQLKSFRYSIEESCKSLSVLPTSQREDRVYMLMKQLAYVHFATSWEPDFYARAATELGIKFVAGYGNDKDFKPGGQDPPAEGWKEIEEPGKVQNLHRLSRENFLKELGKSKLLLGVGMPNWSPSPYDALCLGVPFLNPVRYFDQHDPWNQTKWETQHPEITRLGPGPPYVYTVHARNYTGFVDAIKEAMNTPIDRYLAPHMKLDAFKKRLVAWVETDWKSKAMKLGSDWREHAVELHREKGERLTIDFQF</sequence>
<proteinExistence type="predicted"/>
<dbReference type="OrthoDB" id="2113294at2759"/>
<dbReference type="STRING" id="71717.A0A4Y7STF7"/>
<protein>
    <recommendedName>
        <fullName evidence="1">Glycosyltransferase family 18 catalytic domain-containing protein</fullName>
    </recommendedName>
</protein>
<dbReference type="Pfam" id="PF15024">
    <property type="entry name" value="Glyco_transf_18"/>
    <property type="match status" value="1"/>
</dbReference>
<accession>A0A4Y7STF7</accession>
<evidence type="ECO:0000313" key="2">
    <source>
        <dbReference type="EMBL" id="TEB25145.1"/>
    </source>
</evidence>
<organism evidence="2 3">
    <name type="scientific">Coprinellus micaceus</name>
    <name type="common">Glistening ink-cap mushroom</name>
    <name type="synonym">Coprinus micaceus</name>
    <dbReference type="NCBI Taxonomy" id="71717"/>
    <lineage>
        <taxon>Eukaryota</taxon>
        <taxon>Fungi</taxon>
        <taxon>Dikarya</taxon>
        <taxon>Basidiomycota</taxon>
        <taxon>Agaricomycotina</taxon>
        <taxon>Agaricomycetes</taxon>
        <taxon>Agaricomycetidae</taxon>
        <taxon>Agaricales</taxon>
        <taxon>Agaricineae</taxon>
        <taxon>Psathyrellaceae</taxon>
        <taxon>Coprinellus</taxon>
    </lineage>
</organism>
<dbReference type="InterPro" id="IPR026116">
    <property type="entry name" value="GT18_cat"/>
</dbReference>
<evidence type="ECO:0000259" key="1">
    <source>
        <dbReference type="Pfam" id="PF15024"/>
    </source>
</evidence>
<comment type="caution">
    <text evidence="2">The sequence shown here is derived from an EMBL/GenBank/DDBJ whole genome shotgun (WGS) entry which is preliminary data.</text>
</comment>
<name>A0A4Y7STF7_COPMI</name>
<reference evidence="2 3" key="1">
    <citation type="journal article" date="2019" name="Nat. Ecol. Evol.">
        <title>Megaphylogeny resolves global patterns of mushroom evolution.</title>
        <authorList>
            <person name="Varga T."/>
            <person name="Krizsan K."/>
            <person name="Foldi C."/>
            <person name="Dima B."/>
            <person name="Sanchez-Garcia M."/>
            <person name="Sanchez-Ramirez S."/>
            <person name="Szollosi G.J."/>
            <person name="Szarkandi J.G."/>
            <person name="Papp V."/>
            <person name="Albert L."/>
            <person name="Andreopoulos W."/>
            <person name="Angelini C."/>
            <person name="Antonin V."/>
            <person name="Barry K.W."/>
            <person name="Bougher N.L."/>
            <person name="Buchanan P."/>
            <person name="Buyck B."/>
            <person name="Bense V."/>
            <person name="Catcheside P."/>
            <person name="Chovatia M."/>
            <person name="Cooper J."/>
            <person name="Damon W."/>
            <person name="Desjardin D."/>
            <person name="Finy P."/>
            <person name="Geml J."/>
            <person name="Haridas S."/>
            <person name="Hughes K."/>
            <person name="Justo A."/>
            <person name="Karasinski D."/>
            <person name="Kautmanova I."/>
            <person name="Kiss B."/>
            <person name="Kocsube S."/>
            <person name="Kotiranta H."/>
            <person name="LaButti K.M."/>
            <person name="Lechner B.E."/>
            <person name="Liimatainen K."/>
            <person name="Lipzen A."/>
            <person name="Lukacs Z."/>
            <person name="Mihaltcheva S."/>
            <person name="Morgado L.N."/>
            <person name="Niskanen T."/>
            <person name="Noordeloos M.E."/>
            <person name="Ohm R.A."/>
            <person name="Ortiz-Santana B."/>
            <person name="Ovrebo C."/>
            <person name="Racz N."/>
            <person name="Riley R."/>
            <person name="Savchenko A."/>
            <person name="Shiryaev A."/>
            <person name="Soop K."/>
            <person name="Spirin V."/>
            <person name="Szebenyi C."/>
            <person name="Tomsovsky M."/>
            <person name="Tulloss R.E."/>
            <person name="Uehling J."/>
            <person name="Grigoriev I.V."/>
            <person name="Vagvolgyi C."/>
            <person name="Papp T."/>
            <person name="Martin F.M."/>
            <person name="Miettinen O."/>
            <person name="Hibbett D.S."/>
            <person name="Nagy L.G."/>
        </authorList>
    </citation>
    <scope>NUCLEOTIDE SEQUENCE [LARGE SCALE GENOMIC DNA]</scope>
    <source>
        <strain evidence="2 3">FP101781</strain>
    </source>
</reference>
<dbReference type="EMBL" id="QPFP01000059">
    <property type="protein sequence ID" value="TEB25145.1"/>
    <property type="molecule type" value="Genomic_DNA"/>
</dbReference>
<keyword evidence="3" id="KW-1185">Reference proteome</keyword>
<feature type="domain" description="Glycosyltransferase family 18 catalytic" evidence="1">
    <location>
        <begin position="244"/>
        <end position="371"/>
    </location>
</feature>
<dbReference type="Proteomes" id="UP000298030">
    <property type="component" value="Unassembled WGS sequence"/>
</dbReference>
<dbReference type="AlphaFoldDB" id="A0A4Y7STF7"/>
<gene>
    <name evidence="2" type="ORF">FA13DRAFT_1817539</name>
</gene>
<dbReference type="GO" id="GO:0030144">
    <property type="term" value="F:alpha-1,6-mannosylglycoprotein 6-beta-N-acetylglucosaminyltransferase activity"/>
    <property type="evidence" value="ECO:0007669"/>
    <property type="project" value="InterPro"/>
</dbReference>
<dbReference type="UniPathway" id="UPA00378"/>
<evidence type="ECO:0000313" key="3">
    <source>
        <dbReference type="Proteomes" id="UP000298030"/>
    </source>
</evidence>